<dbReference type="STRING" id="1693.BMIN_0658"/>
<keyword evidence="11" id="KW-0411">Iron-sulfur</keyword>
<dbReference type="InterPro" id="IPR012675">
    <property type="entry name" value="Beta-grasp_dom_sf"/>
</dbReference>
<evidence type="ECO:0000256" key="7">
    <source>
        <dbReference type="ARBA" id="ARBA00022714"/>
    </source>
</evidence>
<dbReference type="SUPFAM" id="SSF46548">
    <property type="entry name" value="alpha-helical ferredoxin"/>
    <property type="match status" value="1"/>
</dbReference>
<comment type="cofactor">
    <cofactor evidence="2">
        <name>[4Fe-4S] cluster</name>
        <dbReference type="ChEBI" id="CHEBI:49883"/>
    </cofactor>
</comment>
<accession>A0A087BQD0</accession>
<dbReference type="Gene3D" id="3.10.20.30">
    <property type="match status" value="1"/>
</dbReference>
<dbReference type="InterPro" id="IPR017896">
    <property type="entry name" value="4Fe4S_Fe-S-bd"/>
</dbReference>
<evidence type="ECO:0000256" key="10">
    <source>
        <dbReference type="ARBA" id="ARBA00023004"/>
    </source>
</evidence>
<dbReference type="InterPro" id="IPR050573">
    <property type="entry name" value="SDH/FRD_Iron-Sulfur"/>
</dbReference>
<evidence type="ECO:0000256" key="13">
    <source>
        <dbReference type="ARBA" id="ARBA00034078"/>
    </source>
</evidence>
<dbReference type="EC" id="1.3.5.1" evidence="4"/>
<dbReference type="InterPro" id="IPR004489">
    <property type="entry name" value="Succ_DH/fum_Rdtase_Fe-S"/>
</dbReference>
<dbReference type="PROSITE" id="PS51379">
    <property type="entry name" value="4FE4S_FER_2"/>
    <property type="match status" value="1"/>
</dbReference>
<dbReference type="PANTHER" id="PTHR11921">
    <property type="entry name" value="SUCCINATE DEHYDROGENASE IRON-SULFUR PROTEIN"/>
    <property type="match status" value="1"/>
</dbReference>
<evidence type="ECO:0000256" key="14">
    <source>
        <dbReference type="SAM" id="MobiDB-lite"/>
    </source>
</evidence>
<keyword evidence="7" id="KW-0001">2Fe-2S</keyword>
<feature type="region of interest" description="Disordered" evidence="14">
    <location>
        <begin position="1"/>
        <end position="112"/>
    </location>
</feature>
<feature type="compositionally biased region" description="Polar residues" evidence="14">
    <location>
        <begin position="173"/>
        <end position="182"/>
    </location>
</feature>
<dbReference type="PANTHER" id="PTHR11921:SF29">
    <property type="entry name" value="SUCCINATE DEHYDROGENASE [UBIQUINONE] IRON-SULFUR SUBUNIT, MITOCHONDRIAL"/>
    <property type="match status" value="1"/>
</dbReference>
<evidence type="ECO:0000256" key="12">
    <source>
        <dbReference type="ARBA" id="ARBA00023291"/>
    </source>
</evidence>
<evidence type="ECO:0000256" key="11">
    <source>
        <dbReference type="ARBA" id="ARBA00023014"/>
    </source>
</evidence>
<evidence type="ECO:0000256" key="4">
    <source>
        <dbReference type="ARBA" id="ARBA00012792"/>
    </source>
</evidence>
<evidence type="ECO:0000256" key="3">
    <source>
        <dbReference type="ARBA" id="ARBA00009433"/>
    </source>
</evidence>
<keyword evidence="8" id="KW-0479">Metal-binding</keyword>
<dbReference type="SUPFAM" id="SSF54292">
    <property type="entry name" value="2Fe-2S ferredoxin-like"/>
    <property type="match status" value="1"/>
</dbReference>
<comment type="cofactor">
    <cofactor evidence="1">
        <name>[3Fe-4S] cluster</name>
        <dbReference type="ChEBI" id="CHEBI:21137"/>
    </cofactor>
</comment>
<evidence type="ECO:0000313" key="16">
    <source>
        <dbReference type="EMBL" id="KFI73230.1"/>
    </source>
</evidence>
<dbReference type="Gene3D" id="1.10.1060.10">
    <property type="entry name" value="Alpha-helical ferredoxin"/>
    <property type="match status" value="1"/>
</dbReference>
<sequence>MDTTEHNMNDTDPLRAGRSETTPITTETTISAEHPSTSASAGSASSATATGERDGTADLTVVLRVARFTPRPERDRGRRPSPFGRSASPFGTSGAAPARPRARQRGRQWTQDYTLTARPEDTLLDCLLAIKRTQDPTLAFRYSCGHGMCGSDAACVNGTPTLLCSATVSQWTSHDSARTTNADGFRRTGSAPEQPQPGVEDASAPTDRDDPPVIELSALPGFPVIRDLVVDIDPMLDQIRRLKPYLIHNTAASDPGSPDGVESEYRQTPQELSAYEVLTTCIACGVCEGSCPVYAGGEAFMGPAALIWASRFINDSRDDATEQRERDVDTDDGISSCQSVRACSRQCPQGIDVGEEMWQLIAKVREG</sequence>
<evidence type="ECO:0000256" key="2">
    <source>
        <dbReference type="ARBA" id="ARBA00001966"/>
    </source>
</evidence>
<dbReference type="PROSITE" id="PS00198">
    <property type="entry name" value="4FE4S_FER_1"/>
    <property type="match status" value="1"/>
</dbReference>
<evidence type="ECO:0000256" key="9">
    <source>
        <dbReference type="ARBA" id="ARBA00023002"/>
    </source>
</evidence>
<name>A0A087BQD0_9BIFI</name>
<evidence type="ECO:0000256" key="5">
    <source>
        <dbReference type="ARBA" id="ARBA00022485"/>
    </source>
</evidence>
<comment type="similarity">
    <text evidence="3">Belongs to the succinate dehydrogenase/fumarate reductase iron-sulfur protein family.</text>
</comment>
<keyword evidence="17" id="KW-1185">Reference proteome</keyword>
<dbReference type="GO" id="GO:0008177">
    <property type="term" value="F:succinate dehydrogenase (quinone) activity"/>
    <property type="evidence" value="ECO:0007669"/>
    <property type="project" value="UniProtKB-EC"/>
</dbReference>
<reference evidence="16 17" key="1">
    <citation type="submission" date="2014-03" db="EMBL/GenBank/DDBJ databases">
        <title>Genomics of Bifidobacteria.</title>
        <authorList>
            <person name="Ventura M."/>
            <person name="Milani C."/>
            <person name="Lugli G.A."/>
        </authorList>
    </citation>
    <scope>NUCLEOTIDE SEQUENCE [LARGE SCALE GENOMIC DNA]</scope>
    <source>
        <strain evidence="16 17">LMG 11592</strain>
    </source>
</reference>
<dbReference type="GO" id="GO:0006099">
    <property type="term" value="P:tricarboxylic acid cycle"/>
    <property type="evidence" value="ECO:0007669"/>
    <property type="project" value="UniProtKB-KW"/>
</dbReference>
<keyword evidence="9" id="KW-0560">Oxidoreductase</keyword>
<dbReference type="GO" id="GO:0022904">
    <property type="term" value="P:respiratory electron transport chain"/>
    <property type="evidence" value="ECO:0007669"/>
    <property type="project" value="TreeGrafter"/>
</dbReference>
<keyword evidence="12" id="KW-0003">3Fe-4S</keyword>
<dbReference type="Pfam" id="PF13085">
    <property type="entry name" value="Fer2_3"/>
    <property type="match status" value="1"/>
</dbReference>
<evidence type="ECO:0000256" key="6">
    <source>
        <dbReference type="ARBA" id="ARBA00022532"/>
    </source>
</evidence>
<protein>
    <recommendedName>
        <fullName evidence="4">succinate dehydrogenase</fullName>
        <ecNumber evidence="4">1.3.5.1</ecNumber>
    </recommendedName>
</protein>
<feature type="compositionally biased region" description="Basic and acidic residues" evidence="14">
    <location>
        <begin position="1"/>
        <end position="18"/>
    </location>
</feature>
<dbReference type="InterPro" id="IPR025192">
    <property type="entry name" value="Succ_DH/fum_Rdtase_N"/>
</dbReference>
<dbReference type="InterPro" id="IPR017900">
    <property type="entry name" value="4Fe4S_Fe_S_CS"/>
</dbReference>
<dbReference type="NCBIfam" id="TIGR00384">
    <property type="entry name" value="dhsB"/>
    <property type="match status" value="1"/>
</dbReference>
<evidence type="ECO:0000259" key="15">
    <source>
        <dbReference type="PROSITE" id="PS51379"/>
    </source>
</evidence>
<dbReference type="EMBL" id="JGZD01000007">
    <property type="protein sequence ID" value="KFI73230.1"/>
    <property type="molecule type" value="Genomic_DNA"/>
</dbReference>
<comment type="caution">
    <text evidence="16">The sequence shown here is derived from an EMBL/GenBank/DDBJ whole genome shotgun (WGS) entry which is preliminary data.</text>
</comment>
<dbReference type="Pfam" id="PF13183">
    <property type="entry name" value="Fer4_8"/>
    <property type="match status" value="1"/>
</dbReference>
<dbReference type="InterPro" id="IPR036010">
    <property type="entry name" value="2Fe-2S_ferredoxin-like_sf"/>
</dbReference>
<gene>
    <name evidence="16" type="ORF">BMIN_0658</name>
</gene>
<dbReference type="Proteomes" id="UP000029014">
    <property type="component" value="Unassembled WGS sequence"/>
</dbReference>
<evidence type="ECO:0000256" key="8">
    <source>
        <dbReference type="ARBA" id="ARBA00022723"/>
    </source>
</evidence>
<feature type="domain" description="4Fe-4S ferredoxin-type" evidence="15">
    <location>
        <begin position="273"/>
        <end position="295"/>
    </location>
</feature>
<dbReference type="GO" id="GO:0051537">
    <property type="term" value="F:2 iron, 2 sulfur cluster binding"/>
    <property type="evidence" value="ECO:0007669"/>
    <property type="project" value="UniProtKB-KW"/>
</dbReference>
<dbReference type="GO" id="GO:0051538">
    <property type="term" value="F:3 iron, 4 sulfur cluster binding"/>
    <property type="evidence" value="ECO:0007669"/>
    <property type="project" value="UniProtKB-KW"/>
</dbReference>
<proteinExistence type="inferred from homology"/>
<feature type="compositionally biased region" description="Low complexity" evidence="14">
    <location>
        <begin position="20"/>
        <end position="50"/>
    </location>
</feature>
<evidence type="ECO:0000256" key="1">
    <source>
        <dbReference type="ARBA" id="ARBA00001927"/>
    </source>
</evidence>
<dbReference type="eggNOG" id="COG0479">
    <property type="taxonomic scope" value="Bacteria"/>
</dbReference>
<evidence type="ECO:0000313" key="17">
    <source>
        <dbReference type="Proteomes" id="UP000029014"/>
    </source>
</evidence>
<organism evidence="16 17">
    <name type="scientific">Bifidobacterium minimum</name>
    <dbReference type="NCBI Taxonomy" id="1693"/>
    <lineage>
        <taxon>Bacteria</taxon>
        <taxon>Bacillati</taxon>
        <taxon>Actinomycetota</taxon>
        <taxon>Actinomycetes</taxon>
        <taxon>Bifidobacteriales</taxon>
        <taxon>Bifidobacteriaceae</taxon>
        <taxon>Bifidobacterium</taxon>
    </lineage>
</organism>
<keyword evidence="5" id="KW-0004">4Fe-4S</keyword>
<dbReference type="RefSeq" id="WP_022861319.1">
    <property type="nucleotide sequence ID" value="NZ_JGZD01000007.1"/>
</dbReference>
<dbReference type="AlphaFoldDB" id="A0A087BQD0"/>
<dbReference type="GO" id="GO:0046872">
    <property type="term" value="F:metal ion binding"/>
    <property type="evidence" value="ECO:0007669"/>
    <property type="project" value="UniProtKB-KW"/>
</dbReference>
<dbReference type="GO" id="GO:0009055">
    <property type="term" value="F:electron transfer activity"/>
    <property type="evidence" value="ECO:0007669"/>
    <property type="project" value="InterPro"/>
</dbReference>
<dbReference type="GO" id="GO:0051539">
    <property type="term" value="F:4 iron, 4 sulfur cluster binding"/>
    <property type="evidence" value="ECO:0007669"/>
    <property type="project" value="UniProtKB-KW"/>
</dbReference>
<dbReference type="InterPro" id="IPR009051">
    <property type="entry name" value="Helical_ferredxn"/>
</dbReference>
<keyword evidence="6" id="KW-0816">Tricarboxylic acid cycle</keyword>
<keyword evidence="10" id="KW-0408">Iron</keyword>
<comment type="cofactor">
    <cofactor evidence="13">
        <name>[2Fe-2S] cluster</name>
        <dbReference type="ChEBI" id="CHEBI:190135"/>
    </cofactor>
</comment>
<feature type="region of interest" description="Disordered" evidence="14">
    <location>
        <begin position="173"/>
        <end position="213"/>
    </location>
</feature>